<dbReference type="InterPro" id="IPR002110">
    <property type="entry name" value="Ankyrin_rpt"/>
</dbReference>
<dbReference type="PROSITE" id="PS50088">
    <property type="entry name" value="ANK_REPEAT"/>
    <property type="match status" value="4"/>
</dbReference>
<dbReference type="InterPro" id="IPR026961">
    <property type="entry name" value="PGG_dom"/>
</dbReference>
<dbReference type="AlphaFoldDB" id="A0A5N6RAP2"/>
<dbReference type="SMART" id="SM00248">
    <property type="entry name" value="ANK"/>
    <property type="match status" value="6"/>
</dbReference>
<dbReference type="PRINTS" id="PR01415">
    <property type="entry name" value="ANKYRIN"/>
</dbReference>
<keyword evidence="2" id="KW-1133">Transmembrane helix</keyword>
<keyword evidence="2" id="KW-0472">Membrane</keyword>
<dbReference type="InterPro" id="IPR036770">
    <property type="entry name" value="Ankyrin_rpt-contain_sf"/>
</dbReference>
<name>A0A5N6RAP2_9ROSI</name>
<dbReference type="SUPFAM" id="SSF48403">
    <property type="entry name" value="Ankyrin repeat"/>
    <property type="match status" value="1"/>
</dbReference>
<dbReference type="PROSITE" id="PS50297">
    <property type="entry name" value="ANK_REP_REGION"/>
    <property type="match status" value="4"/>
</dbReference>
<keyword evidence="1" id="KW-0040">ANK repeat</keyword>
<dbReference type="Pfam" id="PF12796">
    <property type="entry name" value="Ank_2"/>
    <property type="match status" value="2"/>
</dbReference>
<evidence type="ECO:0000259" key="3">
    <source>
        <dbReference type="Pfam" id="PF13962"/>
    </source>
</evidence>
<feature type="domain" description="PGG" evidence="3">
    <location>
        <begin position="291"/>
        <end position="386"/>
    </location>
</feature>
<dbReference type="Gene3D" id="1.25.40.20">
    <property type="entry name" value="Ankyrin repeat-containing domain"/>
    <property type="match status" value="2"/>
</dbReference>
<protein>
    <recommendedName>
        <fullName evidence="3">PGG domain-containing protein</fullName>
    </recommendedName>
</protein>
<feature type="repeat" description="ANK" evidence="1">
    <location>
        <begin position="175"/>
        <end position="207"/>
    </location>
</feature>
<dbReference type="Pfam" id="PF13962">
    <property type="entry name" value="PGG"/>
    <property type="match status" value="1"/>
</dbReference>
<dbReference type="EMBL" id="CM017325">
    <property type="protein sequence ID" value="KAE8056867.1"/>
    <property type="molecule type" value="Genomic_DNA"/>
</dbReference>
<sequence>MDRRLLEAAQTGNVQHLHQLLKECPHILHSVALASPENPLHVASIAGHVEFAKEILRSKPEFARELNQDGLSPMHMASANGHVEIVKELLKVDGNLCRLEGREKKTPLHYAAVKGRVDVIAEMLLACPECVEDVTVHGETALHLAVKHSQFEAVKALVEWVGETKKNIMNFKDEQGNTIIHIAAWKKQRQVIELLLCNGATTSLAMEVNAINHSGLTALDLLMIFPSEAGDREIQEILRAAGAVSARDSHKLLPPAASFLNQTAAASSSSLIQPKNLVEYFKFKKGRDSPSNARNSLLVISVLVATATYQVGLSPPGGVWQDGDLRGQAVMGYNSGITFLFFMLFNSVGFSVSLFIINILTTNFPMHFELQIILIAMFVTYSIAVVTIAPNRLKPYIIIFTSVLPSMVRLVANGVRQLIWKLRNSYRLSFEC</sequence>
<dbReference type="Proteomes" id="UP000327013">
    <property type="component" value="Chromosome 5"/>
</dbReference>
<keyword evidence="2" id="KW-0812">Transmembrane</keyword>
<feature type="repeat" description="ANK" evidence="1">
    <location>
        <begin position="69"/>
        <end position="101"/>
    </location>
</feature>
<dbReference type="OrthoDB" id="674805at2759"/>
<feature type="repeat" description="ANK" evidence="1">
    <location>
        <begin position="103"/>
        <end position="125"/>
    </location>
</feature>
<evidence type="ECO:0000313" key="4">
    <source>
        <dbReference type="EMBL" id="KAE8056867.1"/>
    </source>
</evidence>
<accession>A0A5N6RAP2</accession>
<feature type="transmembrane region" description="Helical" evidence="2">
    <location>
        <begin position="372"/>
        <end position="390"/>
    </location>
</feature>
<dbReference type="PANTHER" id="PTHR24128">
    <property type="entry name" value="HOMEOBOX PROTEIN WARIAI"/>
    <property type="match status" value="1"/>
</dbReference>
<reference evidence="4 5" key="1">
    <citation type="submission" date="2019-06" db="EMBL/GenBank/DDBJ databases">
        <title>A chromosomal-level reference genome of Carpinus fangiana (Coryloideae, Betulaceae).</title>
        <authorList>
            <person name="Yang X."/>
            <person name="Wang Z."/>
            <person name="Zhang L."/>
            <person name="Hao G."/>
            <person name="Liu J."/>
            <person name="Yang Y."/>
        </authorList>
    </citation>
    <scope>NUCLEOTIDE SEQUENCE [LARGE SCALE GENOMIC DNA]</scope>
    <source>
        <strain evidence="4">Cfa_2016G</strain>
        <tissue evidence="4">Leaf</tissue>
    </source>
</reference>
<evidence type="ECO:0000313" key="5">
    <source>
        <dbReference type="Proteomes" id="UP000327013"/>
    </source>
</evidence>
<evidence type="ECO:0000256" key="2">
    <source>
        <dbReference type="SAM" id="Phobius"/>
    </source>
</evidence>
<feature type="transmembrane region" description="Helical" evidence="2">
    <location>
        <begin position="396"/>
        <end position="415"/>
    </location>
</feature>
<dbReference type="PANTHER" id="PTHR24128:SF61">
    <property type="entry name" value="ANKYRIN REPEAT-CONTAINING PROTEIN BDA1-LIKE"/>
    <property type="match status" value="1"/>
</dbReference>
<keyword evidence="5" id="KW-1185">Reference proteome</keyword>
<gene>
    <name evidence="4" type="ORF">FH972_013603</name>
</gene>
<feature type="transmembrane region" description="Helical" evidence="2">
    <location>
        <begin position="295"/>
        <end position="313"/>
    </location>
</feature>
<evidence type="ECO:0000256" key="1">
    <source>
        <dbReference type="PROSITE-ProRule" id="PRU00023"/>
    </source>
</evidence>
<organism evidence="4 5">
    <name type="scientific">Carpinus fangiana</name>
    <dbReference type="NCBI Taxonomy" id="176857"/>
    <lineage>
        <taxon>Eukaryota</taxon>
        <taxon>Viridiplantae</taxon>
        <taxon>Streptophyta</taxon>
        <taxon>Embryophyta</taxon>
        <taxon>Tracheophyta</taxon>
        <taxon>Spermatophyta</taxon>
        <taxon>Magnoliopsida</taxon>
        <taxon>eudicotyledons</taxon>
        <taxon>Gunneridae</taxon>
        <taxon>Pentapetalae</taxon>
        <taxon>rosids</taxon>
        <taxon>fabids</taxon>
        <taxon>Fagales</taxon>
        <taxon>Betulaceae</taxon>
        <taxon>Carpinus</taxon>
    </lineage>
</organism>
<feature type="transmembrane region" description="Helical" evidence="2">
    <location>
        <begin position="333"/>
        <end position="360"/>
    </location>
</feature>
<feature type="repeat" description="ANK" evidence="1">
    <location>
        <begin position="137"/>
        <end position="159"/>
    </location>
</feature>
<proteinExistence type="predicted"/>